<proteinExistence type="predicted"/>
<dbReference type="SUPFAM" id="SSF48452">
    <property type="entry name" value="TPR-like"/>
    <property type="match status" value="1"/>
</dbReference>
<dbReference type="RefSeq" id="WP_131412372.1">
    <property type="nucleotide sequence ID" value="NZ_SJTG01000005.1"/>
</dbReference>
<accession>A0A4R0YG18</accession>
<dbReference type="InterPro" id="IPR010323">
    <property type="entry name" value="DUF924"/>
</dbReference>
<protein>
    <submittedName>
        <fullName evidence="1">DUF924 domain-containing protein</fullName>
    </submittedName>
</protein>
<evidence type="ECO:0000313" key="2">
    <source>
        <dbReference type="Proteomes" id="UP000291822"/>
    </source>
</evidence>
<dbReference type="Pfam" id="PF06041">
    <property type="entry name" value="DUF924"/>
    <property type="match status" value="1"/>
</dbReference>
<reference evidence="1 2" key="1">
    <citation type="submission" date="2019-02" db="EMBL/GenBank/DDBJ databases">
        <title>Dyella amyloliquefaciens sp. nov., isolated from forest soil.</title>
        <authorList>
            <person name="Gao Z.-H."/>
            <person name="Qiu L.-H."/>
        </authorList>
    </citation>
    <scope>NUCLEOTIDE SEQUENCE [LARGE SCALE GENOMIC DNA]</scope>
    <source>
        <strain evidence="1 2">KACC 12747</strain>
    </source>
</reference>
<dbReference type="InterPro" id="IPR011990">
    <property type="entry name" value="TPR-like_helical_dom_sf"/>
</dbReference>
<keyword evidence="2" id="KW-1185">Reference proteome</keyword>
<dbReference type="Gene3D" id="1.20.58.320">
    <property type="entry name" value="TPR-like"/>
    <property type="match status" value="1"/>
</dbReference>
<gene>
    <name evidence="1" type="ORF">EZM97_31850</name>
</gene>
<dbReference type="AlphaFoldDB" id="A0A4R0YG18"/>
<dbReference type="EMBL" id="SJTG01000005">
    <property type="protein sequence ID" value="TCI07196.1"/>
    <property type="molecule type" value="Genomic_DNA"/>
</dbReference>
<organism evidence="1 2">
    <name type="scientific">Dyella soli</name>
    <dbReference type="NCBI Taxonomy" id="522319"/>
    <lineage>
        <taxon>Bacteria</taxon>
        <taxon>Pseudomonadati</taxon>
        <taxon>Pseudomonadota</taxon>
        <taxon>Gammaproteobacteria</taxon>
        <taxon>Lysobacterales</taxon>
        <taxon>Rhodanobacteraceae</taxon>
        <taxon>Dyella</taxon>
    </lineage>
</organism>
<dbReference type="Gene3D" id="1.25.40.10">
    <property type="entry name" value="Tetratricopeptide repeat domain"/>
    <property type="match status" value="1"/>
</dbReference>
<dbReference type="Proteomes" id="UP000291822">
    <property type="component" value="Unassembled WGS sequence"/>
</dbReference>
<name>A0A4R0YG18_9GAMM</name>
<evidence type="ECO:0000313" key="1">
    <source>
        <dbReference type="EMBL" id="TCI07196.1"/>
    </source>
</evidence>
<sequence>MSTKPKDVLDFWFAASSEPLWFARDEAFDAAVRERFGAALDAASRGELDGWCDTPEGWLALLIVLDQFSRNIHRNDPRTWAADAQAQALALAGITRGDHLRLTPMQRTFAYLPLEHAEDLSLQQRCVDLFEQLLAAQPPGPRAPFEDYASYARRHRDVIRRFGRFPHRNAVLGRANTPAEDDYLAQPGSGF</sequence>
<comment type="caution">
    <text evidence="1">The sequence shown here is derived from an EMBL/GenBank/DDBJ whole genome shotgun (WGS) entry which is preliminary data.</text>
</comment>